<protein>
    <recommendedName>
        <fullName evidence="4">DUF1761 domain-containing protein</fullName>
    </recommendedName>
</protein>
<organism evidence="2 3">
    <name type="scientific">Rurimicrobium arvi</name>
    <dbReference type="NCBI Taxonomy" id="2049916"/>
    <lineage>
        <taxon>Bacteria</taxon>
        <taxon>Pseudomonadati</taxon>
        <taxon>Bacteroidota</taxon>
        <taxon>Chitinophagia</taxon>
        <taxon>Chitinophagales</taxon>
        <taxon>Chitinophagaceae</taxon>
        <taxon>Rurimicrobium</taxon>
    </lineage>
</organism>
<evidence type="ECO:0000256" key="1">
    <source>
        <dbReference type="SAM" id="Phobius"/>
    </source>
</evidence>
<evidence type="ECO:0008006" key="4">
    <source>
        <dbReference type="Google" id="ProtNLM"/>
    </source>
</evidence>
<keyword evidence="1" id="KW-0472">Membrane</keyword>
<name>A0ABP8MWL9_9BACT</name>
<dbReference type="Pfam" id="PF08570">
    <property type="entry name" value="DUF1761"/>
    <property type="match status" value="1"/>
</dbReference>
<accession>A0ABP8MWL9</accession>
<evidence type="ECO:0000313" key="2">
    <source>
        <dbReference type="EMBL" id="GAA4455975.1"/>
    </source>
</evidence>
<proteinExistence type="predicted"/>
<dbReference type="RefSeq" id="WP_344826435.1">
    <property type="nucleotide sequence ID" value="NZ_BAABEZ010000022.1"/>
</dbReference>
<keyword evidence="1" id="KW-0812">Transmembrane</keyword>
<dbReference type="EMBL" id="BAABEZ010000022">
    <property type="protein sequence ID" value="GAA4455975.1"/>
    <property type="molecule type" value="Genomic_DNA"/>
</dbReference>
<sequence length="167" mass="18929">MQINFIAVLAAALIPMIMGFIWYNPKVVGNAWMRESGMNEEKMKGANMAVIFSLSFVFSFMLALALQMLVIHQFHIGSLFAHHQQDLANPSTETGALYQTIMTRYGSEFRTFKHGAFHGILSSVFLVLPIIGINAMFERKSWKYVWIHLGYWAISFALMGGVLCAWK</sequence>
<gene>
    <name evidence="2" type="ORF">GCM10023092_20560</name>
</gene>
<keyword evidence="3" id="KW-1185">Reference proteome</keyword>
<feature type="transmembrane region" description="Helical" evidence="1">
    <location>
        <begin position="144"/>
        <end position="166"/>
    </location>
</feature>
<dbReference type="InterPro" id="IPR013879">
    <property type="entry name" value="DUF1761"/>
</dbReference>
<evidence type="ECO:0000313" key="3">
    <source>
        <dbReference type="Proteomes" id="UP001501410"/>
    </source>
</evidence>
<dbReference type="Proteomes" id="UP001501410">
    <property type="component" value="Unassembled WGS sequence"/>
</dbReference>
<reference evidence="3" key="1">
    <citation type="journal article" date="2019" name="Int. J. Syst. Evol. Microbiol.">
        <title>The Global Catalogue of Microorganisms (GCM) 10K type strain sequencing project: providing services to taxonomists for standard genome sequencing and annotation.</title>
        <authorList>
            <consortium name="The Broad Institute Genomics Platform"/>
            <consortium name="The Broad Institute Genome Sequencing Center for Infectious Disease"/>
            <person name="Wu L."/>
            <person name="Ma J."/>
        </authorList>
    </citation>
    <scope>NUCLEOTIDE SEQUENCE [LARGE SCALE GENOMIC DNA]</scope>
    <source>
        <strain evidence="3">JCM 31921</strain>
    </source>
</reference>
<feature type="transmembrane region" description="Helical" evidence="1">
    <location>
        <begin position="6"/>
        <end position="24"/>
    </location>
</feature>
<comment type="caution">
    <text evidence="2">The sequence shown here is derived from an EMBL/GenBank/DDBJ whole genome shotgun (WGS) entry which is preliminary data.</text>
</comment>
<feature type="transmembrane region" description="Helical" evidence="1">
    <location>
        <begin position="116"/>
        <end position="137"/>
    </location>
</feature>
<keyword evidence="1" id="KW-1133">Transmembrane helix</keyword>
<feature type="transmembrane region" description="Helical" evidence="1">
    <location>
        <begin position="45"/>
        <end position="70"/>
    </location>
</feature>